<name>A0AAE3H905_9BACT</name>
<comment type="similarity">
    <text evidence="1">Belongs to the peptidase S33 family.</text>
</comment>
<evidence type="ECO:0000256" key="1">
    <source>
        <dbReference type="ARBA" id="ARBA00010088"/>
    </source>
</evidence>
<proteinExistence type="inferred from homology"/>
<dbReference type="PRINTS" id="PR00793">
    <property type="entry name" value="PROAMNOPTASE"/>
</dbReference>
<evidence type="ECO:0000256" key="2">
    <source>
        <dbReference type="ARBA" id="ARBA00022801"/>
    </source>
</evidence>
<dbReference type="InterPro" id="IPR050266">
    <property type="entry name" value="AB_hydrolase_sf"/>
</dbReference>
<dbReference type="GO" id="GO:0006508">
    <property type="term" value="P:proteolysis"/>
    <property type="evidence" value="ECO:0007669"/>
    <property type="project" value="InterPro"/>
</dbReference>
<dbReference type="InterPro" id="IPR000073">
    <property type="entry name" value="AB_hydrolase_1"/>
</dbReference>
<organism evidence="4 5">
    <name type="scientific">Lacihabitans soyangensis</name>
    <dbReference type="NCBI Taxonomy" id="869394"/>
    <lineage>
        <taxon>Bacteria</taxon>
        <taxon>Pseudomonadati</taxon>
        <taxon>Bacteroidota</taxon>
        <taxon>Cytophagia</taxon>
        <taxon>Cytophagales</taxon>
        <taxon>Leadbetterellaceae</taxon>
        <taxon>Lacihabitans</taxon>
    </lineage>
</organism>
<keyword evidence="2 4" id="KW-0378">Hydrolase</keyword>
<reference evidence="4 5" key="1">
    <citation type="submission" date="2018-11" db="EMBL/GenBank/DDBJ databases">
        <title>Novel bacteria species description.</title>
        <authorList>
            <person name="Han J.-H."/>
        </authorList>
    </citation>
    <scope>NUCLEOTIDE SEQUENCE [LARGE SCALE GENOMIC DNA]</scope>
    <source>
        <strain evidence="4 5">KCTC23259</strain>
    </source>
</reference>
<dbReference type="GO" id="GO:0008233">
    <property type="term" value="F:peptidase activity"/>
    <property type="evidence" value="ECO:0007669"/>
    <property type="project" value="InterPro"/>
</dbReference>
<feature type="domain" description="AB hydrolase-1" evidence="3">
    <location>
        <begin position="81"/>
        <end position="358"/>
    </location>
</feature>
<dbReference type="InterPro" id="IPR029058">
    <property type="entry name" value="AB_hydrolase_fold"/>
</dbReference>
<sequence>MPKKRQVNLHCQVRRKHLTSIKILIKNKMKKLLIFILAIGLVACENENGSKSKESIAESKMLNINGTKQFVMIRGENLKNPVLLHIHGGPGVSEIGGLRKYNKDLEKDFTVVYWDQRNAGKSFTENFPASEIKVQKYVSDVEVLAKYLKERLKVNKIMLVGHSWGSQLGMLAAQKFPQHFSAFVGTGQQVAAYDGELQSYRYTLAKAKEFKIDSLVQQLQFIGEPKGGDFRTMYAIPEGFSLQKYILLELNRKIYEGFTIEKLFANFQESDEYTAKEKENYLNGAYFANSHIENDPDYINFDLRKEVPEVKIPVFFIAGKFDNVNPTPLAKEYFDLLKAPKKEFILFDKSGHDPAWEEAQRFNNEIYRISKILK</sequence>
<dbReference type="PANTHER" id="PTHR43798">
    <property type="entry name" value="MONOACYLGLYCEROL LIPASE"/>
    <property type="match status" value="1"/>
</dbReference>
<dbReference type="SUPFAM" id="SSF53474">
    <property type="entry name" value="alpha/beta-Hydrolases"/>
    <property type="match status" value="1"/>
</dbReference>
<keyword evidence="5" id="KW-1185">Reference proteome</keyword>
<evidence type="ECO:0000259" key="3">
    <source>
        <dbReference type="Pfam" id="PF00561"/>
    </source>
</evidence>
<dbReference type="InterPro" id="IPR002410">
    <property type="entry name" value="Peptidase_S33"/>
</dbReference>
<protein>
    <submittedName>
        <fullName evidence="4">Alpha/beta hydrolase</fullName>
    </submittedName>
</protein>
<dbReference type="Proteomes" id="UP001204144">
    <property type="component" value="Unassembled WGS sequence"/>
</dbReference>
<gene>
    <name evidence="4" type="ORF">EGI31_21985</name>
</gene>
<dbReference type="PANTHER" id="PTHR43798:SF33">
    <property type="entry name" value="HYDROLASE, PUTATIVE (AFU_ORTHOLOGUE AFUA_2G14860)-RELATED"/>
    <property type="match status" value="1"/>
</dbReference>
<evidence type="ECO:0000313" key="5">
    <source>
        <dbReference type="Proteomes" id="UP001204144"/>
    </source>
</evidence>
<evidence type="ECO:0000313" key="4">
    <source>
        <dbReference type="EMBL" id="MCP9765615.1"/>
    </source>
</evidence>
<accession>A0AAE3H905</accession>
<dbReference type="GO" id="GO:0016020">
    <property type="term" value="C:membrane"/>
    <property type="evidence" value="ECO:0007669"/>
    <property type="project" value="TreeGrafter"/>
</dbReference>
<dbReference type="EMBL" id="RJUF01000185">
    <property type="protein sequence ID" value="MCP9765615.1"/>
    <property type="molecule type" value="Genomic_DNA"/>
</dbReference>
<comment type="caution">
    <text evidence="4">The sequence shown here is derived from an EMBL/GenBank/DDBJ whole genome shotgun (WGS) entry which is preliminary data.</text>
</comment>
<dbReference type="AlphaFoldDB" id="A0AAE3H905"/>
<dbReference type="Gene3D" id="3.40.50.1820">
    <property type="entry name" value="alpha/beta hydrolase"/>
    <property type="match status" value="1"/>
</dbReference>
<dbReference type="Pfam" id="PF00561">
    <property type="entry name" value="Abhydrolase_1"/>
    <property type="match status" value="1"/>
</dbReference>